<dbReference type="Gene3D" id="1.25.40.10">
    <property type="entry name" value="Tetratricopeptide repeat domain"/>
    <property type="match status" value="3"/>
</dbReference>
<feature type="compositionally biased region" description="Basic and acidic residues" evidence="4">
    <location>
        <begin position="683"/>
        <end position="692"/>
    </location>
</feature>
<dbReference type="PANTHER" id="PTHR44858">
    <property type="entry name" value="TETRATRICOPEPTIDE REPEAT PROTEIN 6"/>
    <property type="match status" value="1"/>
</dbReference>
<gene>
    <name evidence="5" type="ORF">GCM10023187_33770</name>
</gene>
<dbReference type="PROSITE" id="PS50005">
    <property type="entry name" value="TPR"/>
    <property type="match status" value="2"/>
</dbReference>
<keyword evidence="6" id="KW-1185">Reference proteome</keyword>
<dbReference type="InterPro" id="IPR019734">
    <property type="entry name" value="TPR_rpt"/>
</dbReference>
<comment type="caution">
    <text evidence="5">The sequence shown here is derived from an EMBL/GenBank/DDBJ whole genome shotgun (WGS) entry which is preliminary data.</text>
</comment>
<reference evidence="6" key="1">
    <citation type="journal article" date="2019" name="Int. J. Syst. Evol. Microbiol.">
        <title>The Global Catalogue of Microorganisms (GCM) 10K type strain sequencing project: providing services to taxonomists for standard genome sequencing and annotation.</title>
        <authorList>
            <consortium name="The Broad Institute Genomics Platform"/>
            <consortium name="The Broad Institute Genome Sequencing Center for Infectious Disease"/>
            <person name="Wu L."/>
            <person name="Ma J."/>
        </authorList>
    </citation>
    <scope>NUCLEOTIDE SEQUENCE [LARGE SCALE GENOMIC DNA]</scope>
    <source>
        <strain evidence="6">JCM 17925</strain>
    </source>
</reference>
<evidence type="ECO:0000313" key="6">
    <source>
        <dbReference type="Proteomes" id="UP001500936"/>
    </source>
</evidence>
<evidence type="ECO:0000256" key="2">
    <source>
        <dbReference type="ARBA" id="ARBA00022803"/>
    </source>
</evidence>
<dbReference type="PANTHER" id="PTHR44858:SF1">
    <property type="entry name" value="UDP-N-ACETYLGLUCOSAMINE--PEPTIDE N-ACETYLGLUCOSAMINYLTRANSFERASE SPINDLY-RELATED"/>
    <property type="match status" value="1"/>
</dbReference>
<protein>
    <recommendedName>
        <fullName evidence="7">Tetratricopeptide repeat protein</fullName>
    </recommendedName>
</protein>
<proteinExistence type="predicted"/>
<dbReference type="InterPro" id="IPR050498">
    <property type="entry name" value="Ycf3"/>
</dbReference>
<feature type="region of interest" description="Disordered" evidence="4">
    <location>
        <begin position="683"/>
        <end position="711"/>
    </location>
</feature>
<dbReference type="InterPro" id="IPR011717">
    <property type="entry name" value="TPR-4"/>
</dbReference>
<sequence>MKQLLPVFTVVLWLVTGFRFSVSFHPQRTSLAGRDTIKGLNNTAIKLAERSNFGLSLQLLDRAEAGRPSDTLRYNRALVLGRAGRYDEAAHLMSSLNWPHSQLNEGVFRCLMGEVRQGIQLLETATARPEQAGHLLYNRAQAYLLDENPADAERTIEAAIRQKNNPRYRLLKGDILLARERFTDAFHIYELLYKKEEQHNPGLLIRLGKTLLGLKKYPEAQVYYQRYLSLRHPDYHFDARYGLASAFYGQRDYRRAANEFRSAVSLKPTSVPAHIGLGNALCSLHNYKEARMAYESAIALDVCHPLAQLGLGVVSYRQGHYEEALEALTQAEAVFDDRNPDLADAFLSRGMVLLKFNRLDEALADLHKSARLQRTAAAYAGLSEVYRQKNSYRYTVEFLEKAVRLSPQNDKLLTNIGNMHLMVNKIHEAHPSFSWAIKHNRQNVNALNGLGITLLEMDNLPAAMALYDSLIAHGPQRPYLFNNRGIVYAYMALRMEKEKQPHRAQQFYHRALRDFEMAREADSTRKQYFNNRGNVYKNTGEFEKAFSSYEGHLDRSALNNMGVAFAVQNKGDIARYYLNIAIQLDSANVVYHYNRYKIYQTYFKKDLERRPDIGLGQRLMPTQSISARYSRDGYINVYLYDFEFDQYNFPGEHHFPVEPIPLRPTELTMVDDFIFMDEEIPEVPKPHREKPGKMPKQKRPRNLGSTSCPVI</sequence>
<dbReference type="RefSeq" id="WP_345269026.1">
    <property type="nucleotide sequence ID" value="NZ_BAABHB010000006.1"/>
</dbReference>
<evidence type="ECO:0008006" key="7">
    <source>
        <dbReference type="Google" id="ProtNLM"/>
    </source>
</evidence>
<keyword evidence="2 3" id="KW-0802">TPR repeat</keyword>
<evidence type="ECO:0000256" key="1">
    <source>
        <dbReference type="ARBA" id="ARBA00022737"/>
    </source>
</evidence>
<dbReference type="Proteomes" id="UP001500936">
    <property type="component" value="Unassembled WGS sequence"/>
</dbReference>
<evidence type="ECO:0000256" key="3">
    <source>
        <dbReference type="PROSITE-ProRule" id="PRU00339"/>
    </source>
</evidence>
<evidence type="ECO:0000256" key="4">
    <source>
        <dbReference type="SAM" id="MobiDB-lite"/>
    </source>
</evidence>
<feature type="repeat" description="TPR" evidence="3">
    <location>
        <begin position="376"/>
        <end position="409"/>
    </location>
</feature>
<dbReference type="Pfam" id="PF07721">
    <property type="entry name" value="TPR_4"/>
    <property type="match status" value="1"/>
</dbReference>
<keyword evidence="1" id="KW-0677">Repeat</keyword>
<name>A0ABP8KM40_9BACT</name>
<dbReference type="EMBL" id="BAABHB010000006">
    <property type="protein sequence ID" value="GAA4409869.1"/>
    <property type="molecule type" value="Genomic_DNA"/>
</dbReference>
<organism evidence="5 6">
    <name type="scientific">Nibrella viscosa</name>
    <dbReference type="NCBI Taxonomy" id="1084524"/>
    <lineage>
        <taxon>Bacteria</taxon>
        <taxon>Pseudomonadati</taxon>
        <taxon>Bacteroidota</taxon>
        <taxon>Cytophagia</taxon>
        <taxon>Cytophagales</taxon>
        <taxon>Spirosomataceae</taxon>
        <taxon>Nibrella</taxon>
    </lineage>
</organism>
<accession>A0ABP8KM40</accession>
<dbReference type="InterPro" id="IPR011990">
    <property type="entry name" value="TPR-like_helical_dom_sf"/>
</dbReference>
<feature type="repeat" description="TPR" evidence="3">
    <location>
        <begin position="237"/>
        <end position="270"/>
    </location>
</feature>
<evidence type="ECO:0000313" key="5">
    <source>
        <dbReference type="EMBL" id="GAA4409869.1"/>
    </source>
</evidence>
<dbReference type="SMART" id="SM00028">
    <property type="entry name" value="TPR"/>
    <property type="match status" value="10"/>
</dbReference>
<dbReference type="Pfam" id="PF13432">
    <property type="entry name" value="TPR_16"/>
    <property type="match status" value="4"/>
</dbReference>
<dbReference type="SUPFAM" id="SSF48452">
    <property type="entry name" value="TPR-like"/>
    <property type="match status" value="3"/>
</dbReference>